<comment type="caution">
    <text evidence="4">The sequence shown here is derived from an EMBL/GenBank/DDBJ whole genome shotgun (WGS) entry which is preliminary data.</text>
</comment>
<keyword evidence="1" id="KW-0547">Nucleotide-binding</keyword>
<protein>
    <submittedName>
        <fullName evidence="4">Resolvase/recombinase</fullName>
    </submittedName>
</protein>
<dbReference type="AlphaFoldDB" id="A0A0N8KQI6"/>
<organism evidence="4 5">
    <name type="scientific">Candidatus Methanoperedens nitratireducens</name>
    <dbReference type="NCBI Taxonomy" id="1392998"/>
    <lineage>
        <taxon>Archaea</taxon>
        <taxon>Methanobacteriati</taxon>
        <taxon>Methanobacteriota</taxon>
        <taxon>Stenosarchaea group</taxon>
        <taxon>Methanomicrobia</taxon>
        <taxon>Methanosarcinales</taxon>
        <taxon>ANME-2 cluster</taxon>
        <taxon>Candidatus Methanoperedentaceae</taxon>
        <taxon>Candidatus Methanoperedens</taxon>
    </lineage>
</organism>
<keyword evidence="2" id="KW-0067">ATP-binding</keyword>
<evidence type="ECO:0000256" key="1">
    <source>
        <dbReference type="ARBA" id="ARBA00022741"/>
    </source>
</evidence>
<evidence type="ECO:0000313" key="5">
    <source>
        <dbReference type="Proteomes" id="UP000050360"/>
    </source>
</evidence>
<sequence length="237" mass="26251">MIMERIHTGITGLDEMIGGGYPKGRTMLILGMTGSGKTILGLSFIHKACTEGRKSLIIASEELPGDIIAQSESVGMDLEEFNKNGLLAIDKVYEERTVYAKELLAYEITDTDKLQSNIIGLLERIPKDVESVLIDNIGVFTLNMSANEFRAQIDSLVAGLMKRNITALLIMDLSADNRTESIASYSVYGVLRTSIKDNPFTGARERLFEILKIRNTKISLAPIRFEITSKGIEFLQK</sequence>
<proteinExistence type="predicted"/>
<evidence type="ECO:0000313" key="4">
    <source>
        <dbReference type="EMBL" id="KPQ42242.1"/>
    </source>
</evidence>
<dbReference type="Proteomes" id="UP000050360">
    <property type="component" value="Unassembled WGS sequence"/>
</dbReference>
<name>A0A0N8KQI6_9EURY</name>
<dbReference type="Gene3D" id="3.40.50.300">
    <property type="entry name" value="P-loop containing nucleotide triphosphate hydrolases"/>
    <property type="match status" value="1"/>
</dbReference>
<dbReference type="PROSITE" id="PS51146">
    <property type="entry name" value="KAIC"/>
    <property type="match status" value="1"/>
</dbReference>
<evidence type="ECO:0000259" key="3">
    <source>
        <dbReference type="PROSITE" id="PS51146"/>
    </source>
</evidence>
<dbReference type="GO" id="GO:0005524">
    <property type="term" value="F:ATP binding"/>
    <property type="evidence" value="ECO:0007669"/>
    <property type="project" value="UniProtKB-KW"/>
</dbReference>
<dbReference type="InterPro" id="IPR027417">
    <property type="entry name" value="P-loop_NTPase"/>
</dbReference>
<accession>A0A0N8KQI6</accession>
<dbReference type="Pfam" id="PF06745">
    <property type="entry name" value="ATPase"/>
    <property type="match status" value="1"/>
</dbReference>
<dbReference type="PANTHER" id="PTHR43637">
    <property type="entry name" value="UPF0273 PROTEIN TM_0370"/>
    <property type="match status" value="1"/>
</dbReference>
<dbReference type="InterPro" id="IPR010624">
    <property type="entry name" value="KaiC_dom"/>
</dbReference>
<dbReference type="InterPro" id="IPR014774">
    <property type="entry name" value="KaiC-like_dom"/>
</dbReference>
<evidence type="ECO:0000256" key="2">
    <source>
        <dbReference type="ARBA" id="ARBA00022840"/>
    </source>
</evidence>
<dbReference type="EMBL" id="LKCM01000250">
    <property type="protein sequence ID" value="KPQ42242.1"/>
    <property type="molecule type" value="Genomic_DNA"/>
</dbReference>
<dbReference type="PANTHER" id="PTHR43637:SF2">
    <property type="entry name" value="PROTEIN GVPD 1"/>
    <property type="match status" value="1"/>
</dbReference>
<reference evidence="4 5" key="1">
    <citation type="submission" date="2015-09" db="EMBL/GenBank/DDBJ databases">
        <title>A metagenomics-based metabolic model of nitrate-dependent anaerobic oxidation of methane by Methanoperedens-like archaea.</title>
        <authorList>
            <person name="Arshad A."/>
            <person name="Speth D.R."/>
            <person name="De Graaf R.M."/>
            <person name="Op Den Camp H.J."/>
            <person name="Jetten M.S."/>
            <person name="Welte C.U."/>
        </authorList>
    </citation>
    <scope>NUCLEOTIDE SEQUENCE [LARGE SCALE GENOMIC DNA]</scope>
</reference>
<dbReference type="SUPFAM" id="SSF52540">
    <property type="entry name" value="P-loop containing nucleoside triphosphate hydrolases"/>
    <property type="match status" value="1"/>
</dbReference>
<gene>
    <name evidence="4" type="ORF">MPEBLZ_03201</name>
</gene>
<feature type="domain" description="KaiC" evidence="3">
    <location>
        <begin position="4"/>
        <end position="237"/>
    </location>
</feature>